<comment type="caution">
    <text evidence="3">The sequence shown here is derived from an EMBL/GenBank/DDBJ whole genome shotgun (WGS) entry which is preliminary data.</text>
</comment>
<dbReference type="Proteomes" id="UP001211907">
    <property type="component" value="Unassembled WGS sequence"/>
</dbReference>
<dbReference type="Gene3D" id="3.40.50.720">
    <property type="entry name" value="NAD(P)-binding Rossmann-like Domain"/>
    <property type="match status" value="1"/>
</dbReference>
<dbReference type="InterPro" id="IPR036291">
    <property type="entry name" value="NAD(P)-bd_dom_sf"/>
</dbReference>
<accession>A0AAD5XHF7</accession>
<dbReference type="EMBL" id="JADGJH010000024">
    <property type="protein sequence ID" value="KAJ3141950.1"/>
    <property type="molecule type" value="Genomic_DNA"/>
</dbReference>
<gene>
    <name evidence="3" type="ORF">HK100_005048</name>
</gene>
<comment type="similarity">
    <text evidence="1">Belongs to the avfA family.</text>
</comment>
<dbReference type="GO" id="GO:0016646">
    <property type="term" value="F:oxidoreductase activity, acting on the CH-NH group of donors, NAD or NADP as acceptor"/>
    <property type="evidence" value="ECO:0007669"/>
    <property type="project" value="TreeGrafter"/>
</dbReference>
<keyword evidence="4" id="KW-1185">Reference proteome</keyword>
<dbReference type="Pfam" id="PF13460">
    <property type="entry name" value="NAD_binding_10"/>
    <property type="match status" value="1"/>
</dbReference>
<dbReference type="InterPro" id="IPR051606">
    <property type="entry name" value="Polyketide_Oxido-like"/>
</dbReference>
<evidence type="ECO:0000256" key="1">
    <source>
        <dbReference type="ARBA" id="ARBA00038376"/>
    </source>
</evidence>
<proteinExistence type="inferred from homology"/>
<dbReference type="InterPro" id="IPR016040">
    <property type="entry name" value="NAD(P)-bd_dom"/>
</dbReference>
<evidence type="ECO:0000313" key="3">
    <source>
        <dbReference type="EMBL" id="KAJ3141950.1"/>
    </source>
</evidence>
<evidence type="ECO:0000313" key="4">
    <source>
        <dbReference type="Proteomes" id="UP001211907"/>
    </source>
</evidence>
<feature type="domain" description="NAD(P)-binding" evidence="2">
    <location>
        <begin position="8"/>
        <end position="167"/>
    </location>
</feature>
<sequence>MAIFLVFGATGGTGKHFVEICLARGHQVRALARIPEKLSPRENLQITQGSISETEKFEDLVKGVDYIVCFLGDGKAQQVAKINTTFCKQLIPVMRKHNVKRFLYQAGALTSHYETPLPAYLWVVRHTLASSMNGQHLDNEGVIHYLYKDCPDIEWIVHRAAILSSGPSKGTLKRSATKIGIGSFVDAAMYSFVIVQDASAVHTCDLSTYE</sequence>
<dbReference type="SUPFAM" id="SSF51735">
    <property type="entry name" value="NAD(P)-binding Rossmann-fold domains"/>
    <property type="match status" value="1"/>
</dbReference>
<name>A0AAD5XHF7_9FUNG</name>
<evidence type="ECO:0000259" key="2">
    <source>
        <dbReference type="Pfam" id="PF13460"/>
    </source>
</evidence>
<reference evidence="3" key="1">
    <citation type="submission" date="2020-05" db="EMBL/GenBank/DDBJ databases">
        <title>Phylogenomic resolution of chytrid fungi.</title>
        <authorList>
            <person name="Stajich J.E."/>
            <person name="Amses K."/>
            <person name="Simmons R."/>
            <person name="Seto K."/>
            <person name="Myers J."/>
            <person name="Bonds A."/>
            <person name="Quandt C.A."/>
            <person name="Barry K."/>
            <person name="Liu P."/>
            <person name="Grigoriev I."/>
            <person name="Longcore J.E."/>
            <person name="James T.Y."/>
        </authorList>
    </citation>
    <scope>NUCLEOTIDE SEQUENCE</scope>
    <source>
        <strain evidence="3">JEL0513</strain>
    </source>
</reference>
<dbReference type="PANTHER" id="PTHR43355:SF2">
    <property type="entry name" value="FLAVIN REDUCTASE (NADPH)"/>
    <property type="match status" value="1"/>
</dbReference>
<dbReference type="AlphaFoldDB" id="A0AAD5XHF7"/>
<protein>
    <recommendedName>
        <fullName evidence="2">NAD(P)-binding domain-containing protein</fullName>
    </recommendedName>
</protein>
<organism evidence="3 4">
    <name type="scientific">Physocladia obscura</name>
    <dbReference type="NCBI Taxonomy" id="109957"/>
    <lineage>
        <taxon>Eukaryota</taxon>
        <taxon>Fungi</taxon>
        <taxon>Fungi incertae sedis</taxon>
        <taxon>Chytridiomycota</taxon>
        <taxon>Chytridiomycota incertae sedis</taxon>
        <taxon>Chytridiomycetes</taxon>
        <taxon>Chytridiales</taxon>
        <taxon>Chytriomycetaceae</taxon>
        <taxon>Physocladia</taxon>
    </lineage>
</organism>
<dbReference type="PANTHER" id="PTHR43355">
    <property type="entry name" value="FLAVIN REDUCTASE (NADPH)"/>
    <property type="match status" value="1"/>
</dbReference>